<dbReference type="RefSeq" id="WP_394302334.1">
    <property type="nucleotide sequence ID" value="NZ_JBHMQT010000038.1"/>
</dbReference>
<sequence>MGEYVQVQVAVDDRDRAASLARSAVGARLAACAQLVGPITSTYWWEGRIETAEEFLLLLKTTGESVDRLTEHIRAEHPYDTPEIVALPIEGGLAAYLGWIAAETRTPHQP</sequence>
<dbReference type="InterPro" id="IPR004323">
    <property type="entry name" value="Ion_tolerance_CutA"/>
</dbReference>
<dbReference type="InterPro" id="IPR015867">
    <property type="entry name" value="N-reg_PII/ATP_PRibTrfase_C"/>
</dbReference>
<keyword evidence="3" id="KW-1185">Reference proteome</keyword>
<dbReference type="EMBL" id="JBHMQT010000038">
    <property type="protein sequence ID" value="MFC0864204.1"/>
    <property type="molecule type" value="Genomic_DNA"/>
</dbReference>
<dbReference type="Pfam" id="PF03091">
    <property type="entry name" value="CutA1"/>
    <property type="match status" value="1"/>
</dbReference>
<protein>
    <submittedName>
        <fullName evidence="2">Divalent-cation tolerance protein CutA</fullName>
    </submittedName>
</protein>
<dbReference type="Gene3D" id="3.30.70.120">
    <property type="match status" value="1"/>
</dbReference>
<evidence type="ECO:0000256" key="1">
    <source>
        <dbReference type="ARBA" id="ARBA00010169"/>
    </source>
</evidence>
<dbReference type="PANTHER" id="PTHR23419">
    <property type="entry name" value="DIVALENT CATION TOLERANCE CUTA-RELATED"/>
    <property type="match status" value="1"/>
</dbReference>
<evidence type="ECO:0000313" key="2">
    <source>
        <dbReference type="EMBL" id="MFC0864204.1"/>
    </source>
</evidence>
<dbReference type="PANTHER" id="PTHR23419:SF8">
    <property type="entry name" value="FI09726P"/>
    <property type="match status" value="1"/>
</dbReference>
<comment type="caution">
    <text evidence="2">The sequence shown here is derived from an EMBL/GenBank/DDBJ whole genome shotgun (WGS) entry which is preliminary data.</text>
</comment>
<dbReference type="SUPFAM" id="SSF54913">
    <property type="entry name" value="GlnB-like"/>
    <property type="match status" value="1"/>
</dbReference>
<dbReference type="InterPro" id="IPR011322">
    <property type="entry name" value="N-reg_PII-like_a/b"/>
</dbReference>
<evidence type="ECO:0000313" key="3">
    <source>
        <dbReference type="Proteomes" id="UP001589870"/>
    </source>
</evidence>
<reference evidence="2 3" key="1">
    <citation type="submission" date="2024-09" db="EMBL/GenBank/DDBJ databases">
        <authorList>
            <person name="Sun Q."/>
            <person name="Mori K."/>
        </authorList>
    </citation>
    <scope>NUCLEOTIDE SEQUENCE [LARGE SCALE GENOMIC DNA]</scope>
    <source>
        <strain evidence="2 3">TBRC 1851</strain>
    </source>
</reference>
<organism evidence="2 3">
    <name type="scientific">Sphaerimonospora cavernae</name>
    <dbReference type="NCBI Taxonomy" id="1740611"/>
    <lineage>
        <taxon>Bacteria</taxon>
        <taxon>Bacillati</taxon>
        <taxon>Actinomycetota</taxon>
        <taxon>Actinomycetes</taxon>
        <taxon>Streptosporangiales</taxon>
        <taxon>Streptosporangiaceae</taxon>
        <taxon>Sphaerimonospora</taxon>
    </lineage>
</organism>
<gene>
    <name evidence="2" type="primary">cutA</name>
    <name evidence="2" type="ORF">ACFHYQ_18065</name>
</gene>
<accession>A0ABV6U6X2</accession>
<name>A0ABV6U6X2_9ACTN</name>
<proteinExistence type="inferred from homology"/>
<comment type="similarity">
    <text evidence="1">Belongs to the CutA family.</text>
</comment>
<dbReference type="Proteomes" id="UP001589870">
    <property type="component" value="Unassembled WGS sequence"/>
</dbReference>